<evidence type="ECO:0000313" key="4">
    <source>
        <dbReference type="EMBL" id="PFG74851.1"/>
    </source>
</evidence>
<dbReference type="InterPro" id="IPR043128">
    <property type="entry name" value="Rev_trsase/Diguanyl_cyclase"/>
</dbReference>
<comment type="similarity">
    <text evidence="1">Belongs to the DNA polymerase type-Y family.</text>
</comment>
<evidence type="ECO:0000256" key="1">
    <source>
        <dbReference type="ARBA" id="ARBA00010945"/>
    </source>
</evidence>
<dbReference type="InterPro" id="IPR043502">
    <property type="entry name" value="DNA/RNA_pol_sf"/>
</dbReference>
<dbReference type="Gene3D" id="3.30.70.270">
    <property type="match status" value="1"/>
</dbReference>
<name>A0A2A9HI58_TEPT2</name>
<dbReference type="SUPFAM" id="SSF56672">
    <property type="entry name" value="DNA/RNA polymerases"/>
    <property type="match status" value="1"/>
</dbReference>
<reference evidence="4 5" key="1">
    <citation type="submission" date="2017-09" db="EMBL/GenBank/DDBJ databases">
        <title>Sequencing the genomes of two abundant thermophiles in Great Basin hot springs: Thermocrinis jamiesonii and novel Chloroflexi Thermoflexus hugenholtzii.</title>
        <authorList>
            <person name="Hedlund B."/>
        </authorList>
    </citation>
    <scope>NUCLEOTIDE SEQUENCE [LARGE SCALE GENOMIC DNA]</scope>
    <source>
        <strain evidence="4 5">G233</strain>
    </source>
</reference>
<dbReference type="PROSITE" id="PS50173">
    <property type="entry name" value="UMUC"/>
    <property type="match status" value="1"/>
</dbReference>
<dbReference type="Proteomes" id="UP000223071">
    <property type="component" value="Unassembled WGS sequence"/>
</dbReference>
<evidence type="ECO:0000259" key="3">
    <source>
        <dbReference type="PROSITE" id="PS50173"/>
    </source>
</evidence>
<evidence type="ECO:0000313" key="5">
    <source>
        <dbReference type="Proteomes" id="UP000223071"/>
    </source>
</evidence>
<accession>A0A2A9HI58</accession>
<gene>
    <name evidence="4" type="ORF">A9A59_2097</name>
</gene>
<dbReference type="GO" id="GO:0006281">
    <property type="term" value="P:DNA repair"/>
    <property type="evidence" value="ECO:0007669"/>
    <property type="project" value="InterPro"/>
</dbReference>
<organism evidence="4 5">
    <name type="scientific">Tepidiforma thermophila (strain KCTC 52669 / CGMCC 1.13589 / G233)</name>
    <dbReference type="NCBI Taxonomy" id="2761530"/>
    <lineage>
        <taxon>Bacteria</taxon>
        <taxon>Bacillati</taxon>
        <taxon>Chloroflexota</taxon>
        <taxon>Tepidiformia</taxon>
        <taxon>Tepidiformales</taxon>
        <taxon>Tepidiformaceae</taxon>
        <taxon>Tepidiforma</taxon>
    </lineage>
</organism>
<dbReference type="EMBL" id="PDJQ01000001">
    <property type="protein sequence ID" value="PFG74851.1"/>
    <property type="molecule type" value="Genomic_DNA"/>
</dbReference>
<dbReference type="Gene3D" id="3.40.1170.60">
    <property type="match status" value="1"/>
</dbReference>
<dbReference type="InterPro" id="IPR050356">
    <property type="entry name" value="SulA_CellDiv_inhibitor"/>
</dbReference>
<dbReference type="PANTHER" id="PTHR35369">
    <property type="entry name" value="BLR3025 PROTEIN-RELATED"/>
    <property type="match status" value="1"/>
</dbReference>
<dbReference type="RefSeq" id="WP_098504206.1">
    <property type="nucleotide sequence ID" value="NZ_PDJQ01000001.1"/>
</dbReference>
<dbReference type="Pfam" id="PF00817">
    <property type="entry name" value="IMS"/>
    <property type="match status" value="1"/>
</dbReference>
<keyword evidence="5" id="KW-1185">Reference proteome</keyword>
<proteinExistence type="inferred from homology"/>
<dbReference type="InterPro" id="IPR001126">
    <property type="entry name" value="UmuC"/>
</dbReference>
<dbReference type="PANTHER" id="PTHR35369:SF2">
    <property type="entry name" value="BLR3025 PROTEIN"/>
    <property type="match status" value="1"/>
</dbReference>
<evidence type="ECO:0000256" key="2">
    <source>
        <dbReference type="ARBA" id="ARBA00022763"/>
    </source>
</evidence>
<feature type="domain" description="UmuC" evidence="3">
    <location>
        <begin position="3"/>
        <end position="152"/>
    </location>
</feature>
<protein>
    <submittedName>
        <fullName evidence="4">DNA polymerase-4/protein ImuB</fullName>
    </submittedName>
</protein>
<dbReference type="AlphaFoldDB" id="A0A2A9HI58"/>
<sequence>MDFACIQVPWFAIAVARRENPQLAGRPVVVGGAPEEHAEVTACSPEAMAAGVAPGMSLRRALALCPGAVFLPLAASVLRAEAERLAALLRERSPVVEEAGQGHLHCEIRGLPELLGLGTAAYLAQLRESLAGETGLPVLAGAATTVFAAHAACSALGLGFCIAGDRGGPRQSIAVVPGREREFLAHLPVEVLPVEPAMHQRLRLFGIERLAQVAALPLSAMQAQFGPAGRRAWELANGRDDSRLQPAQEELRVTEEVELPAPAVSQAALLAGSEAALARAFGREEVAGRAVRIITWWTGLEDSTRVSRRLAFREPTADPRHALFVLRSKVEALRLPAPALSVGVELAGICSEYAHQQLLWSSGRGRQRELDEAIAQLHARAGEPQVYRIVEVQPWSRIPERQVALVAYGS</sequence>
<keyword evidence="2" id="KW-0227">DNA damage</keyword>
<dbReference type="Gene3D" id="1.10.150.20">
    <property type="entry name" value="5' to 3' exonuclease, C-terminal subdomain"/>
    <property type="match status" value="1"/>
</dbReference>
<comment type="caution">
    <text evidence="4">The sequence shown here is derived from an EMBL/GenBank/DDBJ whole genome shotgun (WGS) entry which is preliminary data.</text>
</comment>